<dbReference type="InterPro" id="IPR011701">
    <property type="entry name" value="MFS"/>
</dbReference>
<sequence>MDSSDKESSTPSPEKEPTLNSSASKNLGAGDGTTLEEQYLTGYKLIGCLVAILSCLFLIGIDQTIIIPLLTIVGNQFGATEKIGWISSGFSFSLTVFTPFMGTFSMAFGRKQTLSVSVILFEAGSLVSALSNSMSMLIAGRVLTGLGGAGIQSISVIIASEITPISKRPIIMALVALSFSVSSTLGPIIGGAFASNVSWRWAFYINLPIGGVAVSLLFSFFNPPKPKGTFWEKCKKIDYFATFLICGGLIFILLALTLGSSMQYPWNSGIVISFFTIGGLLTVGFCIWNFKYSFNPLISKEVIKVIQINACAMTTGFAFAAFIAPTIYLSVYLQVVHEMTPMRTGIQILPTVIGVVLGSMFVGIFMRVTRYTKPFSVSAGILGPVGIGCLLLLRTHTTTSQMIGLFTPFGIVTGVASQVSFMSAQQKAPKVNGGLILTVTYMGFAKCLGATLTANLADTVFSTSLIRKINHLIQTEPDPIIASEIANLNPKSLLQSSKILFNFSNETIGIIKEEYNSSILNVLYMSLAFSIVAMISSLFHTNKRIPKDDKKSNIPNNSTDEA</sequence>
<dbReference type="PANTHER" id="PTHR23501:SF198">
    <property type="entry name" value="AZOLE RESISTANCE PROTEIN 1-RELATED"/>
    <property type="match status" value="1"/>
</dbReference>
<evidence type="ECO:0000256" key="1">
    <source>
        <dbReference type="ARBA" id="ARBA00004141"/>
    </source>
</evidence>
<dbReference type="Pfam" id="PF07690">
    <property type="entry name" value="MFS_1"/>
    <property type="match status" value="1"/>
</dbReference>
<evidence type="ECO:0000313" key="10">
    <source>
        <dbReference type="Proteomes" id="UP000694255"/>
    </source>
</evidence>
<dbReference type="GO" id="GO:0005886">
    <property type="term" value="C:plasma membrane"/>
    <property type="evidence" value="ECO:0007669"/>
    <property type="project" value="TreeGrafter"/>
</dbReference>
<feature type="transmembrane region" description="Helical" evidence="7">
    <location>
        <begin position="201"/>
        <end position="218"/>
    </location>
</feature>
<organism evidence="9 10">
    <name type="scientific">[Candida] subhashii</name>
    <dbReference type="NCBI Taxonomy" id="561895"/>
    <lineage>
        <taxon>Eukaryota</taxon>
        <taxon>Fungi</taxon>
        <taxon>Dikarya</taxon>
        <taxon>Ascomycota</taxon>
        <taxon>Saccharomycotina</taxon>
        <taxon>Pichiomycetes</taxon>
        <taxon>Debaryomycetaceae</taxon>
        <taxon>Spathaspora</taxon>
    </lineage>
</organism>
<comment type="similarity">
    <text evidence="2">Belongs to the major facilitator superfamily.</text>
</comment>
<feature type="transmembrane region" description="Helical" evidence="7">
    <location>
        <begin position="270"/>
        <end position="290"/>
    </location>
</feature>
<dbReference type="GeneID" id="73467887"/>
<dbReference type="AlphaFoldDB" id="A0A8J5QPD9"/>
<feature type="domain" description="Major facilitator superfamily (MFS) profile" evidence="8">
    <location>
        <begin position="48"/>
        <end position="545"/>
    </location>
</feature>
<proteinExistence type="inferred from homology"/>
<feature type="transmembrane region" description="Helical" evidence="7">
    <location>
        <begin position="435"/>
        <end position="457"/>
    </location>
</feature>
<dbReference type="InterPro" id="IPR020846">
    <property type="entry name" value="MFS_dom"/>
</dbReference>
<dbReference type="PANTHER" id="PTHR23501">
    <property type="entry name" value="MAJOR FACILITATOR SUPERFAMILY"/>
    <property type="match status" value="1"/>
</dbReference>
<feature type="transmembrane region" description="Helical" evidence="7">
    <location>
        <begin position="83"/>
        <end position="102"/>
    </location>
</feature>
<dbReference type="OrthoDB" id="10021397at2759"/>
<keyword evidence="3 7" id="KW-0812">Transmembrane</keyword>
<dbReference type="EMBL" id="JAGSYN010000050">
    <property type="protein sequence ID" value="KAG7665398.1"/>
    <property type="molecule type" value="Genomic_DNA"/>
</dbReference>
<keyword evidence="5 7" id="KW-0472">Membrane</keyword>
<dbReference type="GO" id="GO:0022857">
    <property type="term" value="F:transmembrane transporter activity"/>
    <property type="evidence" value="ECO:0007669"/>
    <property type="project" value="InterPro"/>
</dbReference>
<comment type="caution">
    <text evidence="9">The sequence shown here is derived from an EMBL/GenBank/DDBJ whole genome shotgun (WGS) entry which is preliminary data.</text>
</comment>
<feature type="transmembrane region" description="Helical" evidence="7">
    <location>
        <begin position="522"/>
        <end position="541"/>
    </location>
</feature>
<evidence type="ECO:0000256" key="3">
    <source>
        <dbReference type="ARBA" id="ARBA00022692"/>
    </source>
</evidence>
<feature type="transmembrane region" description="Helical" evidence="7">
    <location>
        <begin position="45"/>
        <end position="71"/>
    </location>
</feature>
<name>A0A8J5QPD9_9ASCO</name>
<feature type="transmembrane region" description="Helical" evidence="7">
    <location>
        <begin position="239"/>
        <end position="258"/>
    </location>
</feature>
<dbReference type="RefSeq" id="XP_049265630.1">
    <property type="nucleotide sequence ID" value="XM_049404701.1"/>
</dbReference>
<accession>A0A8J5QPD9</accession>
<feature type="transmembrane region" description="Helical" evidence="7">
    <location>
        <begin position="405"/>
        <end position="423"/>
    </location>
</feature>
<keyword evidence="4 7" id="KW-1133">Transmembrane helix</keyword>
<protein>
    <recommendedName>
        <fullName evidence="8">Major facilitator superfamily (MFS) profile domain-containing protein</fullName>
    </recommendedName>
</protein>
<feature type="transmembrane region" description="Helical" evidence="7">
    <location>
        <begin position="138"/>
        <end position="159"/>
    </location>
</feature>
<dbReference type="Proteomes" id="UP000694255">
    <property type="component" value="Unassembled WGS sequence"/>
</dbReference>
<evidence type="ECO:0000256" key="5">
    <source>
        <dbReference type="ARBA" id="ARBA00023136"/>
    </source>
</evidence>
<feature type="transmembrane region" description="Helical" evidence="7">
    <location>
        <begin position="375"/>
        <end position="393"/>
    </location>
</feature>
<evidence type="ECO:0000256" key="7">
    <source>
        <dbReference type="SAM" id="Phobius"/>
    </source>
</evidence>
<evidence type="ECO:0000256" key="6">
    <source>
        <dbReference type="SAM" id="MobiDB-lite"/>
    </source>
</evidence>
<dbReference type="PROSITE" id="PS50850">
    <property type="entry name" value="MFS"/>
    <property type="match status" value="1"/>
</dbReference>
<evidence type="ECO:0000259" key="8">
    <source>
        <dbReference type="PROSITE" id="PS50850"/>
    </source>
</evidence>
<evidence type="ECO:0000256" key="4">
    <source>
        <dbReference type="ARBA" id="ARBA00022989"/>
    </source>
</evidence>
<feature type="transmembrane region" description="Helical" evidence="7">
    <location>
        <begin position="348"/>
        <end position="368"/>
    </location>
</feature>
<feature type="compositionally biased region" description="Basic and acidic residues" evidence="6">
    <location>
        <begin position="1"/>
        <end position="17"/>
    </location>
</feature>
<gene>
    <name evidence="9" type="ORF">J8A68_001086</name>
</gene>
<feature type="transmembrane region" description="Helical" evidence="7">
    <location>
        <begin position="171"/>
        <end position="195"/>
    </location>
</feature>
<reference evidence="9 10" key="1">
    <citation type="journal article" date="2021" name="DNA Res.">
        <title>Genome analysis of Candida subhashii reveals its hybrid nature and dual mitochondrial genome conformations.</title>
        <authorList>
            <person name="Mixao V."/>
            <person name="Hegedusova E."/>
            <person name="Saus E."/>
            <person name="Pryszcz L.P."/>
            <person name="Cillingova A."/>
            <person name="Nosek J."/>
            <person name="Gabaldon T."/>
        </authorList>
    </citation>
    <scope>NUCLEOTIDE SEQUENCE [LARGE SCALE GENOMIC DNA]</scope>
    <source>
        <strain evidence="9 10">CBS 10753</strain>
    </source>
</reference>
<evidence type="ECO:0000256" key="2">
    <source>
        <dbReference type="ARBA" id="ARBA00008335"/>
    </source>
</evidence>
<feature type="region of interest" description="Disordered" evidence="6">
    <location>
        <begin position="1"/>
        <end position="29"/>
    </location>
</feature>
<feature type="transmembrane region" description="Helical" evidence="7">
    <location>
        <begin position="302"/>
        <end position="328"/>
    </location>
</feature>
<comment type="subcellular location">
    <subcellularLocation>
        <location evidence="1">Membrane</location>
        <topology evidence="1">Multi-pass membrane protein</topology>
    </subcellularLocation>
</comment>
<evidence type="ECO:0000313" key="9">
    <source>
        <dbReference type="EMBL" id="KAG7665398.1"/>
    </source>
</evidence>
<keyword evidence="10" id="KW-1185">Reference proteome</keyword>